<gene>
    <name evidence="1" type="ORF">CC78DRAFT_472805</name>
</gene>
<proteinExistence type="predicted"/>
<dbReference type="EMBL" id="ML986680">
    <property type="protein sequence ID" value="KAF2260458.1"/>
    <property type="molecule type" value="Genomic_DNA"/>
</dbReference>
<organism evidence="1 2">
    <name type="scientific">Lojkania enalia</name>
    <dbReference type="NCBI Taxonomy" id="147567"/>
    <lineage>
        <taxon>Eukaryota</taxon>
        <taxon>Fungi</taxon>
        <taxon>Dikarya</taxon>
        <taxon>Ascomycota</taxon>
        <taxon>Pezizomycotina</taxon>
        <taxon>Dothideomycetes</taxon>
        <taxon>Pleosporomycetidae</taxon>
        <taxon>Pleosporales</taxon>
        <taxon>Pleosporales incertae sedis</taxon>
        <taxon>Lojkania</taxon>
    </lineage>
</organism>
<evidence type="ECO:0000313" key="1">
    <source>
        <dbReference type="EMBL" id="KAF2260458.1"/>
    </source>
</evidence>
<reference evidence="2" key="1">
    <citation type="journal article" date="2020" name="Stud. Mycol.">
        <title>101 Dothideomycetes genomes: A test case for predicting lifestyles and emergence of pathogens.</title>
        <authorList>
            <person name="Haridas S."/>
            <person name="Albert R."/>
            <person name="Binder M."/>
            <person name="Bloem J."/>
            <person name="LaButti K."/>
            <person name="Salamov A."/>
            <person name="Andreopoulos B."/>
            <person name="Baker S."/>
            <person name="Barry K."/>
            <person name="Bills G."/>
            <person name="Bluhm B."/>
            <person name="Cannon C."/>
            <person name="Castanera R."/>
            <person name="Culley D."/>
            <person name="Daum C."/>
            <person name="Ezra D."/>
            <person name="Gonzalez J."/>
            <person name="Henrissat B."/>
            <person name="Kuo A."/>
            <person name="Liang C."/>
            <person name="Lipzen A."/>
            <person name="Lutzoni F."/>
            <person name="Magnuson J."/>
            <person name="Mondo S."/>
            <person name="Nolan M."/>
            <person name="Ohm R."/>
            <person name="Pangilinan J."/>
            <person name="Park H.-J."/>
            <person name="Ramirez L."/>
            <person name="Alfaro M."/>
            <person name="Sun H."/>
            <person name="Tritt A."/>
            <person name="Yoshinaga Y."/>
            <person name="Zwiers L.-H."/>
            <person name="Turgeon B."/>
            <person name="Goodwin S."/>
            <person name="Spatafora J."/>
            <person name="Crous P."/>
            <person name="Grigoriev I."/>
        </authorList>
    </citation>
    <scope>NUCLEOTIDE SEQUENCE [LARGE SCALE GENOMIC DNA]</scope>
    <source>
        <strain evidence="2">CBS 304.66</strain>
    </source>
</reference>
<evidence type="ECO:0000313" key="2">
    <source>
        <dbReference type="Proteomes" id="UP000800093"/>
    </source>
</evidence>
<name>A0A9P4N0G2_9PLEO</name>
<dbReference type="OrthoDB" id="4354294at2759"/>
<keyword evidence="2" id="KW-1185">Reference proteome</keyword>
<accession>A0A9P4N0G2</accession>
<comment type="caution">
    <text evidence="1">The sequence shown here is derived from an EMBL/GenBank/DDBJ whole genome shotgun (WGS) entry which is preliminary data.</text>
</comment>
<sequence length="130" mass="15151">MSSHLTVYNFARDIKAVSYSTDFYAELKVNLTPNKVRHVVKELAHIRRPMQSAEAFLYIVQQYPSFRNFKIALIVSQQGRRVVPIIKLQPLEKRKALVFYAQIRNRFILNVDEDYILLGFYTAADPKSAQ</sequence>
<dbReference type="Proteomes" id="UP000800093">
    <property type="component" value="Unassembled WGS sequence"/>
</dbReference>
<dbReference type="AlphaFoldDB" id="A0A9P4N0G2"/>
<protein>
    <submittedName>
        <fullName evidence="1">Uncharacterized protein</fullName>
    </submittedName>
</protein>